<reference evidence="2 3" key="1">
    <citation type="submission" date="2015-01" db="EMBL/GenBank/DDBJ databases">
        <title>Evolution of Trichinella species and genotypes.</title>
        <authorList>
            <person name="Korhonen P.K."/>
            <person name="Edoardo P."/>
            <person name="Giuseppe L.R."/>
            <person name="Gasser R.B."/>
        </authorList>
    </citation>
    <scope>NUCLEOTIDE SEQUENCE [LARGE SCALE GENOMIC DNA]</scope>
    <source>
        <strain evidence="2">ISS120</strain>
    </source>
</reference>
<keyword evidence="1" id="KW-0812">Transmembrane</keyword>
<gene>
    <name evidence="2" type="ORF">T03_16521</name>
</gene>
<dbReference type="Proteomes" id="UP000054653">
    <property type="component" value="Unassembled WGS sequence"/>
</dbReference>
<evidence type="ECO:0000256" key="1">
    <source>
        <dbReference type="SAM" id="Phobius"/>
    </source>
</evidence>
<evidence type="ECO:0000313" key="2">
    <source>
        <dbReference type="EMBL" id="KRY59348.1"/>
    </source>
</evidence>
<accession>A0A0V1DDA4</accession>
<dbReference type="EMBL" id="JYDI01000013">
    <property type="protein sequence ID" value="KRY59348.1"/>
    <property type="molecule type" value="Genomic_DNA"/>
</dbReference>
<evidence type="ECO:0000313" key="3">
    <source>
        <dbReference type="Proteomes" id="UP000054653"/>
    </source>
</evidence>
<organism evidence="2 3">
    <name type="scientific">Trichinella britovi</name>
    <name type="common">Parasitic roundworm</name>
    <dbReference type="NCBI Taxonomy" id="45882"/>
    <lineage>
        <taxon>Eukaryota</taxon>
        <taxon>Metazoa</taxon>
        <taxon>Ecdysozoa</taxon>
        <taxon>Nematoda</taxon>
        <taxon>Enoplea</taxon>
        <taxon>Dorylaimia</taxon>
        <taxon>Trichinellida</taxon>
        <taxon>Trichinellidae</taxon>
        <taxon>Trichinella</taxon>
    </lineage>
</organism>
<keyword evidence="3" id="KW-1185">Reference proteome</keyword>
<keyword evidence="1" id="KW-0472">Membrane</keyword>
<comment type="caution">
    <text evidence="2">The sequence shown here is derived from an EMBL/GenBank/DDBJ whole genome shotgun (WGS) entry which is preliminary data.</text>
</comment>
<keyword evidence="1" id="KW-1133">Transmembrane helix</keyword>
<protein>
    <submittedName>
        <fullName evidence="2">Uncharacterized protein</fullName>
    </submittedName>
</protein>
<dbReference type="AlphaFoldDB" id="A0A0V1DDA4"/>
<feature type="transmembrane region" description="Helical" evidence="1">
    <location>
        <begin position="34"/>
        <end position="53"/>
    </location>
</feature>
<sequence length="99" mass="11842">MAVLFMNQFLLIRCDYLFVIQEDYLCHIHYNYKIVDIFILNIMISSFIFSGFWRTCHHLCHLLKNNDQSSALFIRFGILSLTSIQRTKCDLKEMQITEL</sequence>
<name>A0A0V1DDA4_TRIBR</name>
<proteinExistence type="predicted"/>